<dbReference type="InterPro" id="IPR003758">
    <property type="entry name" value="LpxK"/>
</dbReference>
<evidence type="ECO:0000256" key="4">
    <source>
        <dbReference type="ARBA" id="ARBA00016436"/>
    </source>
</evidence>
<evidence type="ECO:0000256" key="7">
    <source>
        <dbReference type="ARBA" id="ARBA00022679"/>
    </source>
</evidence>
<evidence type="ECO:0000256" key="9">
    <source>
        <dbReference type="ARBA" id="ARBA00022777"/>
    </source>
</evidence>
<evidence type="ECO:0000313" key="14">
    <source>
        <dbReference type="EMBL" id="APH55569.1"/>
    </source>
</evidence>
<protein>
    <recommendedName>
        <fullName evidence="4 13">Tetraacyldisaccharide 4'-kinase</fullName>
        <ecNumber evidence="3 13">2.7.1.130</ecNumber>
    </recommendedName>
    <alternativeName>
        <fullName evidence="12 13">Lipid A 4'-kinase</fullName>
    </alternativeName>
</protein>
<evidence type="ECO:0000256" key="8">
    <source>
        <dbReference type="ARBA" id="ARBA00022741"/>
    </source>
</evidence>
<keyword evidence="10 13" id="KW-0067">ATP-binding</keyword>
<evidence type="ECO:0000256" key="5">
    <source>
        <dbReference type="ARBA" id="ARBA00022516"/>
    </source>
</evidence>
<organism evidence="14 15">
    <name type="scientific">Granulibacter bethesdensis</name>
    <dbReference type="NCBI Taxonomy" id="364410"/>
    <lineage>
        <taxon>Bacteria</taxon>
        <taxon>Pseudomonadati</taxon>
        <taxon>Pseudomonadota</taxon>
        <taxon>Alphaproteobacteria</taxon>
        <taxon>Acetobacterales</taxon>
        <taxon>Acetobacteraceae</taxon>
        <taxon>Granulibacter</taxon>
    </lineage>
</organism>
<accession>A0AAC9KCK1</accession>
<dbReference type="GO" id="GO:0005886">
    <property type="term" value="C:plasma membrane"/>
    <property type="evidence" value="ECO:0007669"/>
    <property type="project" value="TreeGrafter"/>
</dbReference>
<evidence type="ECO:0000256" key="11">
    <source>
        <dbReference type="ARBA" id="ARBA00023098"/>
    </source>
</evidence>
<gene>
    <name evidence="13" type="primary">lpxK</name>
    <name evidence="14" type="ORF">GbCGDNIH9_2244</name>
</gene>
<dbReference type="Pfam" id="PF02606">
    <property type="entry name" value="LpxK"/>
    <property type="match status" value="1"/>
</dbReference>
<proteinExistence type="inferred from homology"/>
<reference evidence="15" key="1">
    <citation type="submission" date="2016-11" db="EMBL/GenBank/DDBJ databases">
        <title>Comparative genomic and phenotypic analysis of Granulibacter bethesdensis clinical isolates from patients with chronic granulomatous disease.</title>
        <authorList>
            <person name="Zarember K.A."/>
            <person name="Porcella S.F."/>
            <person name="Chu J."/>
            <person name="Ding L."/>
            <person name="Dahlstrom E."/>
            <person name="Barbian K."/>
            <person name="Martens C."/>
            <person name="Sykora L."/>
            <person name="Kramer S."/>
            <person name="Pettinato A.M."/>
            <person name="Hong H."/>
            <person name="Wald G."/>
            <person name="Berg L.J."/>
            <person name="Rogge L.S."/>
            <person name="Greenberg D.E."/>
            <person name="Falcone E.L."/>
            <person name="Neves J.F."/>
            <person name="Simoes M.J."/>
            <person name="Casal M."/>
            <person name="Rodriguez-Lopez F.C."/>
            <person name="Zelazny A."/>
            <person name="Gallin J.I."/>
            <person name="Holland S.M."/>
        </authorList>
    </citation>
    <scope>NUCLEOTIDE SEQUENCE [LARGE SCALE GENOMIC DNA]</scope>
    <source>
        <strain evidence="15">NIH9.1</strain>
    </source>
</reference>
<dbReference type="NCBIfam" id="TIGR00682">
    <property type="entry name" value="lpxK"/>
    <property type="match status" value="1"/>
</dbReference>
<comment type="catalytic activity">
    <reaction evidence="13">
        <text>a lipid A disaccharide + ATP = a lipid IVA + ADP + H(+)</text>
        <dbReference type="Rhea" id="RHEA:67840"/>
        <dbReference type="ChEBI" id="CHEBI:15378"/>
        <dbReference type="ChEBI" id="CHEBI:30616"/>
        <dbReference type="ChEBI" id="CHEBI:176343"/>
        <dbReference type="ChEBI" id="CHEBI:176425"/>
        <dbReference type="ChEBI" id="CHEBI:456216"/>
        <dbReference type="EC" id="2.7.1.130"/>
    </reaction>
</comment>
<evidence type="ECO:0000256" key="2">
    <source>
        <dbReference type="ARBA" id="ARBA00004870"/>
    </source>
</evidence>
<dbReference type="PANTHER" id="PTHR42724:SF1">
    <property type="entry name" value="TETRAACYLDISACCHARIDE 4'-KINASE, MITOCHONDRIAL-RELATED"/>
    <property type="match status" value="1"/>
</dbReference>
<dbReference type="HAMAP" id="MF_00409">
    <property type="entry name" value="LpxK"/>
    <property type="match status" value="1"/>
</dbReference>
<dbReference type="GO" id="GO:0009244">
    <property type="term" value="P:lipopolysaccharide core region biosynthetic process"/>
    <property type="evidence" value="ECO:0007669"/>
    <property type="project" value="TreeGrafter"/>
</dbReference>
<dbReference type="GO" id="GO:0005524">
    <property type="term" value="F:ATP binding"/>
    <property type="evidence" value="ECO:0007669"/>
    <property type="project" value="UniProtKB-UniRule"/>
</dbReference>
<evidence type="ECO:0000256" key="6">
    <source>
        <dbReference type="ARBA" id="ARBA00022556"/>
    </source>
</evidence>
<dbReference type="EMBL" id="CP018191">
    <property type="protein sequence ID" value="APH55569.1"/>
    <property type="molecule type" value="Genomic_DNA"/>
</dbReference>
<dbReference type="PANTHER" id="PTHR42724">
    <property type="entry name" value="TETRAACYLDISACCHARIDE 4'-KINASE"/>
    <property type="match status" value="1"/>
</dbReference>
<dbReference type="EC" id="2.7.1.130" evidence="3 13"/>
<keyword evidence="11 13" id="KW-0443">Lipid metabolism</keyword>
<evidence type="ECO:0000256" key="1">
    <source>
        <dbReference type="ARBA" id="ARBA00002274"/>
    </source>
</evidence>
<comment type="pathway">
    <text evidence="2 13">Glycolipid biosynthesis; lipid IV(A) biosynthesis; lipid IV(A) from (3R)-3-hydroxytetradecanoyl-[acyl-carrier-protein] and UDP-N-acetyl-alpha-D-glucosamine: step 6/6.</text>
</comment>
<keyword evidence="6 13" id="KW-0441">Lipid A biosynthesis</keyword>
<dbReference type="GO" id="GO:0009029">
    <property type="term" value="F:lipid-A 4'-kinase activity"/>
    <property type="evidence" value="ECO:0007669"/>
    <property type="project" value="UniProtKB-UniRule"/>
</dbReference>
<name>A0AAC9KCK1_9PROT</name>
<comment type="function">
    <text evidence="1 13">Transfers the gamma-phosphate of ATP to the 4'-position of a tetraacyldisaccharide 1-phosphate intermediate (termed DS-1-P) to form tetraacyldisaccharide 1,4'-bis-phosphate (lipid IVA).</text>
</comment>
<keyword evidence="7 13" id="KW-0808">Transferase</keyword>
<keyword evidence="8 13" id="KW-0547">Nucleotide-binding</keyword>
<comment type="similarity">
    <text evidence="13">Belongs to the LpxK family.</text>
</comment>
<dbReference type="GO" id="GO:0009245">
    <property type="term" value="P:lipid A biosynthetic process"/>
    <property type="evidence" value="ECO:0007669"/>
    <property type="project" value="UniProtKB-UniRule"/>
</dbReference>
<dbReference type="SUPFAM" id="SSF52540">
    <property type="entry name" value="P-loop containing nucleoside triphosphate hydrolases"/>
    <property type="match status" value="1"/>
</dbReference>
<keyword evidence="9 13" id="KW-0418">Kinase</keyword>
<evidence type="ECO:0000256" key="10">
    <source>
        <dbReference type="ARBA" id="ARBA00022840"/>
    </source>
</evidence>
<dbReference type="Proteomes" id="UP000182373">
    <property type="component" value="Chromosome"/>
</dbReference>
<feature type="binding site" evidence="13">
    <location>
        <begin position="51"/>
        <end position="58"/>
    </location>
    <ligand>
        <name>ATP</name>
        <dbReference type="ChEBI" id="CHEBI:30616"/>
    </ligand>
</feature>
<keyword evidence="5 13" id="KW-0444">Lipid biosynthesis</keyword>
<evidence type="ECO:0000313" key="15">
    <source>
        <dbReference type="Proteomes" id="UP000182373"/>
    </source>
</evidence>
<evidence type="ECO:0000256" key="3">
    <source>
        <dbReference type="ARBA" id="ARBA00012071"/>
    </source>
</evidence>
<sequence>MIRTPGFWLRNGPTARLLAPASALTAAFTAHRVARPGWRAPVPVVCCGNATVGGAGKTTIALDLIARLTKRGFTPHALTRGYRGRVKGVVQVQPGDTVFQVGDEALLLAAAAPCWVAPDRAAAAREAIAAGASVLVMDDGLQNPGLARDLSLLIIDGAVGFGNGRVLPAGPLREPVAAAAARCRAAVIVGDDVTGAARQLPAGLQILRARLTATGTEALTGRRVLAFAGIGRPAKFADTLTRAGVEVVELRGFPDHHVFTERDLTLLAQDAAAMGVILVTTPKDAVRLSSDWQKRVTVSGVRIAWEDEQALDRLLDTLPTRHDRTSAAALRQPHDSAPMLA</sequence>
<evidence type="ECO:0000256" key="12">
    <source>
        <dbReference type="ARBA" id="ARBA00029757"/>
    </source>
</evidence>
<evidence type="ECO:0000256" key="13">
    <source>
        <dbReference type="HAMAP-Rule" id="MF_00409"/>
    </source>
</evidence>
<dbReference type="AlphaFoldDB" id="A0AAC9KCK1"/>
<dbReference type="InterPro" id="IPR027417">
    <property type="entry name" value="P-loop_NTPase"/>
</dbReference>